<protein>
    <submittedName>
        <fullName evidence="1">Uncharacterized protein</fullName>
    </submittedName>
</protein>
<dbReference type="AlphaFoldDB" id="A0A0D2GIM0"/>
<keyword evidence="2" id="KW-1185">Reference proteome</keyword>
<accession>A0A0D2GIM0</accession>
<gene>
    <name evidence="1" type="ORF">X474_08355</name>
</gene>
<evidence type="ECO:0000313" key="1">
    <source>
        <dbReference type="EMBL" id="KIX14662.1"/>
    </source>
</evidence>
<dbReference type="EMBL" id="AZAC01000010">
    <property type="protein sequence ID" value="KIX14662.1"/>
    <property type="molecule type" value="Genomic_DNA"/>
</dbReference>
<evidence type="ECO:0000313" key="2">
    <source>
        <dbReference type="Proteomes" id="UP000032233"/>
    </source>
</evidence>
<comment type="caution">
    <text evidence="1">The sequence shown here is derived from an EMBL/GenBank/DDBJ whole genome shotgun (WGS) entry which is preliminary data.</text>
</comment>
<sequence length="45" mass="5092">MNPLFMITCYALKLWVVNQSPAKKNPAKGMKFSIFGVKLLIHLSL</sequence>
<dbReference type="STRING" id="1429043.X474_08355"/>
<organism evidence="1 2">
    <name type="scientific">Dethiosulfatarculus sandiegensis</name>
    <dbReference type="NCBI Taxonomy" id="1429043"/>
    <lineage>
        <taxon>Bacteria</taxon>
        <taxon>Pseudomonadati</taxon>
        <taxon>Thermodesulfobacteriota</taxon>
        <taxon>Desulfarculia</taxon>
        <taxon>Desulfarculales</taxon>
        <taxon>Desulfarculaceae</taxon>
        <taxon>Dethiosulfatarculus</taxon>
    </lineage>
</organism>
<reference evidence="1 2" key="1">
    <citation type="submission" date="2013-11" db="EMBL/GenBank/DDBJ databases">
        <title>Metagenomic analysis of a methanogenic consortium involved in long chain n-alkane degradation.</title>
        <authorList>
            <person name="Davidova I.A."/>
            <person name="Callaghan A.V."/>
            <person name="Wawrik B."/>
            <person name="Pruitt S."/>
            <person name="Marks C."/>
            <person name="Duncan K.E."/>
            <person name="Suflita J.M."/>
        </authorList>
    </citation>
    <scope>NUCLEOTIDE SEQUENCE [LARGE SCALE GENOMIC DNA]</scope>
    <source>
        <strain evidence="1 2">SPR</strain>
    </source>
</reference>
<dbReference type="InParanoid" id="A0A0D2GIM0"/>
<dbReference type="Proteomes" id="UP000032233">
    <property type="component" value="Unassembled WGS sequence"/>
</dbReference>
<name>A0A0D2GIM0_9BACT</name>
<proteinExistence type="predicted"/>